<dbReference type="PATRIC" id="fig|927665.4.peg.4423"/>
<accession>A0A0F5ISH9</accession>
<protein>
    <recommendedName>
        <fullName evidence="3">beta-N-acetylhexosaminidase</fullName>
        <ecNumber evidence="3">3.2.1.52</ecNumber>
    </recommendedName>
</protein>
<feature type="active site" description="Proton donor" evidence="6">
    <location>
        <position position="343"/>
    </location>
</feature>
<dbReference type="PROSITE" id="PS51257">
    <property type="entry name" value="PROKAR_LIPOPROTEIN"/>
    <property type="match status" value="1"/>
</dbReference>
<dbReference type="PANTHER" id="PTHR22600">
    <property type="entry name" value="BETA-HEXOSAMINIDASE"/>
    <property type="match status" value="1"/>
</dbReference>
<evidence type="ECO:0000256" key="4">
    <source>
        <dbReference type="ARBA" id="ARBA00022801"/>
    </source>
</evidence>
<feature type="domain" description="Glycoside hydrolase family 20 catalytic" evidence="7">
    <location>
        <begin position="161"/>
        <end position="513"/>
    </location>
</feature>
<dbReference type="InterPro" id="IPR025705">
    <property type="entry name" value="Beta_hexosaminidase_sua/sub"/>
</dbReference>
<evidence type="ECO:0000256" key="6">
    <source>
        <dbReference type="PIRSR" id="PIRSR625705-1"/>
    </source>
</evidence>
<dbReference type="EC" id="3.2.1.52" evidence="3"/>
<evidence type="ECO:0000256" key="5">
    <source>
        <dbReference type="ARBA" id="ARBA00023295"/>
    </source>
</evidence>
<keyword evidence="5" id="KW-0326">Glycosidase</keyword>
<feature type="domain" description="Beta-hexosaminidase bacterial type N-terminal" evidence="9">
    <location>
        <begin position="27"/>
        <end position="157"/>
    </location>
</feature>
<evidence type="ECO:0000259" key="10">
    <source>
        <dbReference type="Pfam" id="PF13290"/>
    </source>
</evidence>
<dbReference type="InterPro" id="IPR059177">
    <property type="entry name" value="GH29D-like_dom"/>
</dbReference>
<dbReference type="PANTHER" id="PTHR22600:SF57">
    <property type="entry name" value="BETA-N-ACETYLHEXOSAMINIDASE"/>
    <property type="match status" value="1"/>
</dbReference>
<evidence type="ECO:0000313" key="12">
    <source>
        <dbReference type="Proteomes" id="UP000033047"/>
    </source>
</evidence>
<dbReference type="SUPFAM" id="SSF49785">
    <property type="entry name" value="Galactose-binding domain-like"/>
    <property type="match status" value="1"/>
</dbReference>
<dbReference type="Pfam" id="PF00728">
    <property type="entry name" value="Glyco_hydro_20"/>
    <property type="match status" value="1"/>
</dbReference>
<dbReference type="InterPro" id="IPR000421">
    <property type="entry name" value="FA58C"/>
</dbReference>
<dbReference type="Pfam" id="PF13290">
    <property type="entry name" value="CHB_HEX_C_1"/>
    <property type="match status" value="1"/>
</dbReference>
<name>A0A0F5ISH9_9BACT</name>
<dbReference type="InterPro" id="IPR015882">
    <property type="entry name" value="HEX_bac_N"/>
</dbReference>
<dbReference type="GO" id="GO:0016020">
    <property type="term" value="C:membrane"/>
    <property type="evidence" value="ECO:0007669"/>
    <property type="project" value="TreeGrafter"/>
</dbReference>
<evidence type="ECO:0000256" key="3">
    <source>
        <dbReference type="ARBA" id="ARBA00012663"/>
    </source>
</evidence>
<dbReference type="AlphaFoldDB" id="A0A0F5ISH9"/>
<evidence type="ECO:0000256" key="1">
    <source>
        <dbReference type="ARBA" id="ARBA00001231"/>
    </source>
</evidence>
<dbReference type="GO" id="GO:0005975">
    <property type="term" value="P:carbohydrate metabolic process"/>
    <property type="evidence" value="ECO:0007669"/>
    <property type="project" value="InterPro"/>
</dbReference>
<dbReference type="InterPro" id="IPR029018">
    <property type="entry name" value="Hex-like_dom2"/>
</dbReference>
<dbReference type="InterPro" id="IPR008979">
    <property type="entry name" value="Galactose-bd-like_sf"/>
</dbReference>
<evidence type="ECO:0000259" key="7">
    <source>
        <dbReference type="Pfam" id="PF00728"/>
    </source>
</evidence>
<keyword evidence="4" id="KW-0378">Hydrolase</keyword>
<dbReference type="InterPro" id="IPR015883">
    <property type="entry name" value="Glyco_hydro_20_cat"/>
</dbReference>
<dbReference type="Gene3D" id="3.20.20.80">
    <property type="entry name" value="Glycosidases"/>
    <property type="match status" value="1"/>
</dbReference>
<evidence type="ECO:0000256" key="2">
    <source>
        <dbReference type="ARBA" id="ARBA00006285"/>
    </source>
</evidence>
<dbReference type="InterPro" id="IPR017853">
    <property type="entry name" value="GH"/>
</dbReference>
<dbReference type="Proteomes" id="UP000033047">
    <property type="component" value="Unassembled WGS sequence"/>
</dbReference>
<dbReference type="RefSeq" id="WP_046147374.1">
    <property type="nucleotide sequence ID" value="NZ_KQ033913.1"/>
</dbReference>
<dbReference type="STRING" id="927665.HMPREF1535_04308"/>
<evidence type="ECO:0000259" key="9">
    <source>
        <dbReference type="Pfam" id="PF02838"/>
    </source>
</evidence>
<dbReference type="GO" id="GO:0030203">
    <property type="term" value="P:glycosaminoglycan metabolic process"/>
    <property type="evidence" value="ECO:0007669"/>
    <property type="project" value="TreeGrafter"/>
</dbReference>
<sequence>MTKSKLLLFFFIVWLITGCTTTGPVPINIVPLPEQQVAGNSHFTFSKNTVIQVENREQEPIAGLLADLFTSSAGFTPVVNTGSSAASASVIFSTDTTLVKESYKLDITPSRISINAADKAGFFYAIQSIRQLLPPAIESKEPVNNIQWNVPTLGIQDSPRFPYRGLMLDVSRFFIPKENIIKIIDYMAMLKLNKLHLHLVDGNGWRLEIKKYPRLTEIGAWRVARESDFSQRKNAQPEEPTPVGGFYTQEDMKEIIAYAEAHQVEIIPEIEMPAHTNSSLAAYPELACPIVKDFISVIPGMGAHASEIVYCAGNDKVFSFLEDVIDEVADLFPSHYIHLGGDEASKRYWKECPLCRARMKVEGITDVEDLQGYFMNRMADYVKSKGKQVMGWDELTNSKIPEDAVIYGWQGLGTAGYKAGKLGHKFIMTPARVLYLIRYQGPQWFEPRTYFGNNTLKNVYDYEPIQPEWEPEVTANLLGVQGSLWTEFTNSPEDAEYLIFPRLAAVAEIAWSGKDRKDWPGFLKRLDVLTQHYDYLGVNYARSMFNIDHLVTGNNDTLKVALTCIRPDMEIRYTTDGNEPVATSSLYTDSLVVTNDITINAATFTNGKQMGKNLTLPLHWNKATARPVQDGNNQTYRLTNGLRGSNKQSDFEWCGWYDEDATFTIDLGKTEAINEITIGCITNYGMGAHIPSRITLSVSDDNQKYTQVAERSFTPEEIFREGIRIEDKTFDNLKATGRYLRVALKNPGKCPDDHTRPGQGTWIYIDEVTVQ</sequence>
<evidence type="ECO:0000259" key="8">
    <source>
        <dbReference type="Pfam" id="PF00754"/>
    </source>
</evidence>
<dbReference type="Pfam" id="PF02838">
    <property type="entry name" value="Glyco_hydro_20b"/>
    <property type="match status" value="1"/>
</dbReference>
<reference evidence="11 12" key="1">
    <citation type="submission" date="2013-04" db="EMBL/GenBank/DDBJ databases">
        <title>The Genome Sequence of Parabacteroides goldsteinii DSM 19448.</title>
        <authorList>
            <consortium name="The Broad Institute Genomics Platform"/>
            <person name="Earl A."/>
            <person name="Ward D."/>
            <person name="Feldgarden M."/>
            <person name="Gevers D."/>
            <person name="Martens E."/>
            <person name="Sakamoto M."/>
            <person name="Benno Y."/>
            <person name="Song Y."/>
            <person name="Liu C."/>
            <person name="Lee J."/>
            <person name="Bolanos M."/>
            <person name="Vaisanen M.L."/>
            <person name="Finegold S.M."/>
            <person name="Walker B."/>
            <person name="Young S."/>
            <person name="Zeng Q."/>
            <person name="Gargeya S."/>
            <person name="Fitzgerald M."/>
            <person name="Haas B."/>
            <person name="Abouelleil A."/>
            <person name="Allen A.W."/>
            <person name="Alvarado L."/>
            <person name="Arachchi H.M."/>
            <person name="Berlin A.M."/>
            <person name="Chapman S.B."/>
            <person name="Gainer-Dewar J."/>
            <person name="Goldberg J."/>
            <person name="Griggs A."/>
            <person name="Gujja S."/>
            <person name="Hansen M."/>
            <person name="Howarth C."/>
            <person name="Imamovic A."/>
            <person name="Ireland A."/>
            <person name="Larimer J."/>
            <person name="McCowan C."/>
            <person name="Murphy C."/>
            <person name="Pearson M."/>
            <person name="Poon T.W."/>
            <person name="Priest M."/>
            <person name="Roberts A."/>
            <person name="Saif S."/>
            <person name="Shea T."/>
            <person name="Sisk P."/>
            <person name="Sykes S."/>
            <person name="Wortman J."/>
            <person name="Nusbaum C."/>
            <person name="Birren B."/>
        </authorList>
    </citation>
    <scope>NUCLEOTIDE SEQUENCE [LARGE SCALE GENOMIC DNA]</scope>
    <source>
        <strain evidence="11 12">DSM 19448</strain>
    </source>
</reference>
<evidence type="ECO:0000313" key="11">
    <source>
        <dbReference type="EMBL" id="KKB48082.1"/>
    </source>
</evidence>
<dbReference type="CDD" id="cd06563">
    <property type="entry name" value="GH20_chitobiase-like"/>
    <property type="match status" value="1"/>
</dbReference>
<dbReference type="GO" id="GO:0004563">
    <property type="term" value="F:beta-N-acetylhexosaminidase activity"/>
    <property type="evidence" value="ECO:0007669"/>
    <property type="project" value="UniProtKB-EC"/>
</dbReference>
<dbReference type="Gene3D" id="2.60.120.260">
    <property type="entry name" value="Galactose-binding domain-like"/>
    <property type="match status" value="1"/>
</dbReference>
<comment type="caution">
    <text evidence="11">The sequence shown here is derived from an EMBL/GenBank/DDBJ whole genome shotgun (WGS) entry which is preliminary data.</text>
</comment>
<dbReference type="PRINTS" id="PR00738">
    <property type="entry name" value="GLHYDRLASE20"/>
</dbReference>
<organism evidence="11 12">
    <name type="scientific">Parabacteroides goldsteinii DSM 19448 = WAL 12034</name>
    <dbReference type="NCBI Taxonomy" id="927665"/>
    <lineage>
        <taxon>Bacteria</taxon>
        <taxon>Pseudomonadati</taxon>
        <taxon>Bacteroidota</taxon>
        <taxon>Bacteroidia</taxon>
        <taxon>Bacteroidales</taxon>
        <taxon>Tannerellaceae</taxon>
        <taxon>Parabacteroides</taxon>
    </lineage>
</organism>
<dbReference type="Gene3D" id="3.30.379.10">
    <property type="entry name" value="Chitobiase/beta-hexosaminidase domain 2-like"/>
    <property type="match status" value="1"/>
</dbReference>
<comment type="catalytic activity">
    <reaction evidence="1">
        <text>Hydrolysis of terminal non-reducing N-acetyl-D-hexosamine residues in N-acetyl-beta-D-hexosaminides.</text>
        <dbReference type="EC" id="3.2.1.52"/>
    </reaction>
</comment>
<feature type="domain" description="F5/8 type C" evidence="8">
    <location>
        <begin position="633"/>
        <end position="746"/>
    </location>
</feature>
<proteinExistence type="inferred from homology"/>
<dbReference type="SUPFAM" id="SSF51445">
    <property type="entry name" value="(Trans)glycosidases"/>
    <property type="match status" value="1"/>
</dbReference>
<dbReference type="SUPFAM" id="SSF55545">
    <property type="entry name" value="beta-N-acetylhexosaminidase-like domain"/>
    <property type="match status" value="1"/>
</dbReference>
<feature type="domain" description="GH29D-like beta-sandwich" evidence="10">
    <location>
        <begin position="557"/>
        <end position="611"/>
    </location>
</feature>
<comment type="similarity">
    <text evidence="2">Belongs to the glycosyl hydrolase 20 family.</text>
</comment>
<dbReference type="HOGENOM" id="CLU_007082_5_0_10"/>
<dbReference type="EMBL" id="AQHV01000023">
    <property type="protein sequence ID" value="KKB48082.1"/>
    <property type="molecule type" value="Genomic_DNA"/>
</dbReference>
<gene>
    <name evidence="11" type="ORF">HMPREF1535_04308</name>
</gene>
<dbReference type="Pfam" id="PF00754">
    <property type="entry name" value="F5_F8_type_C"/>
    <property type="match status" value="1"/>
</dbReference>